<proteinExistence type="predicted"/>
<evidence type="ECO:0000313" key="1">
    <source>
        <dbReference type="EMBL" id="MDX8415276.1"/>
    </source>
</evidence>
<organism evidence="1 2">
    <name type="scientific">Intestinicryptomonas porci</name>
    <dbReference type="NCBI Taxonomy" id="2926320"/>
    <lineage>
        <taxon>Bacteria</taxon>
        <taxon>Pseudomonadati</taxon>
        <taxon>Verrucomicrobiota</taxon>
        <taxon>Opitutia</taxon>
        <taxon>Opitutales</taxon>
        <taxon>Intestinicryptomonaceae</taxon>
        <taxon>Intestinicryptomonas</taxon>
    </lineage>
</organism>
<reference evidence="1 2" key="1">
    <citation type="submission" date="2022-03" db="EMBL/GenBank/DDBJ databases">
        <title>Novel taxa within the pig intestine.</title>
        <authorList>
            <person name="Wylensek D."/>
            <person name="Bishof K."/>
            <person name="Afrizal A."/>
            <person name="Clavel T."/>
        </authorList>
    </citation>
    <scope>NUCLEOTIDE SEQUENCE [LARGE SCALE GENOMIC DNA]</scope>
    <source>
        <strain evidence="1 2">CLA-KB-P66</strain>
    </source>
</reference>
<keyword evidence="2" id="KW-1185">Reference proteome</keyword>
<dbReference type="RefSeq" id="WP_370396724.1">
    <property type="nucleotide sequence ID" value="NZ_JALBUT010000003.1"/>
</dbReference>
<accession>A0ABU4WFD0</accession>
<comment type="caution">
    <text evidence="1">The sequence shown here is derived from an EMBL/GenBank/DDBJ whole genome shotgun (WGS) entry which is preliminary data.</text>
</comment>
<sequence>MAESITGIVLDKSLRGESGILFKIFSEEEGLRVLYKRAGQKKTSHLPDLFDEICAECEKSKTGDMLFLKDFELLKSHSEIANNYDSFKTACEISKCALKNAAYLEEFSKFHKILAASFDAINSGADAQCVFIKYLYVFMRSEGYPIKEDFAASLTLGEFETLKEILSTPALQLKSKDAEPVLKKMQNWIKSNTSVILD</sequence>
<gene>
    <name evidence="1" type="ORF">MOX91_03665</name>
</gene>
<evidence type="ECO:0000313" key="2">
    <source>
        <dbReference type="Proteomes" id="UP001275932"/>
    </source>
</evidence>
<name>A0ABU4WFD0_9BACT</name>
<protein>
    <recommendedName>
        <fullName evidence="3">Recombination protein O</fullName>
    </recommendedName>
</protein>
<evidence type="ECO:0008006" key="3">
    <source>
        <dbReference type="Google" id="ProtNLM"/>
    </source>
</evidence>
<dbReference type="EMBL" id="JALBUT010000003">
    <property type="protein sequence ID" value="MDX8415276.1"/>
    <property type="molecule type" value="Genomic_DNA"/>
</dbReference>
<dbReference type="Proteomes" id="UP001275932">
    <property type="component" value="Unassembled WGS sequence"/>
</dbReference>